<accession>A0ACB9KDG3</accession>
<dbReference type="Proteomes" id="UP001056120">
    <property type="component" value="Linkage Group LG01"/>
</dbReference>
<protein>
    <submittedName>
        <fullName evidence="1">Uncharacterized protein</fullName>
    </submittedName>
</protein>
<gene>
    <name evidence="1" type="ORF">L1987_04448</name>
</gene>
<evidence type="ECO:0000313" key="1">
    <source>
        <dbReference type="EMBL" id="KAI3830310.1"/>
    </source>
</evidence>
<name>A0ACB9KDG3_9ASTR</name>
<reference evidence="1 2" key="2">
    <citation type="journal article" date="2022" name="Mol. Ecol. Resour.">
        <title>The genomes of chicory, endive, great burdock and yacon provide insights into Asteraceae paleo-polyploidization history and plant inulin production.</title>
        <authorList>
            <person name="Fan W."/>
            <person name="Wang S."/>
            <person name="Wang H."/>
            <person name="Wang A."/>
            <person name="Jiang F."/>
            <person name="Liu H."/>
            <person name="Zhao H."/>
            <person name="Xu D."/>
            <person name="Zhang Y."/>
        </authorList>
    </citation>
    <scope>NUCLEOTIDE SEQUENCE [LARGE SCALE GENOMIC DNA]</scope>
    <source>
        <strain evidence="2">cv. Yunnan</strain>
        <tissue evidence="1">Leaves</tissue>
    </source>
</reference>
<proteinExistence type="predicted"/>
<comment type="caution">
    <text evidence="1">The sequence shown here is derived from an EMBL/GenBank/DDBJ whole genome shotgun (WGS) entry which is preliminary data.</text>
</comment>
<dbReference type="EMBL" id="CM042018">
    <property type="protein sequence ID" value="KAI3830310.1"/>
    <property type="molecule type" value="Genomic_DNA"/>
</dbReference>
<sequence length="120" mass="13615">MAESAPLDLEFQTLHNDYKEEFDKTETAYQVVDGIESRMSNESEKLMEGEMGEEPLDSGEGRADRWEKRRWDLGLQISEEKGRLSKKGLPPSLGASDLNTISLSFIHKLNQNVFTPTKPI</sequence>
<keyword evidence="2" id="KW-1185">Reference proteome</keyword>
<organism evidence="1 2">
    <name type="scientific">Smallanthus sonchifolius</name>
    <dbReference type="NCBI Taxonomy" id="185202"/>
    <lineage>
        <taxon>Eukaryota</taxon>
        <taxon>Viridiplantae</taxon>
        <taxon>Streptophyta</taxon>
        <taxon>Embryophyta</taxon>
        <taxon>Tracheophyta</taxon>
        <taxon>Spermatophyta</taxon>
        <taxon>Magnoliopsida</taxon>
        <taxon>eudicotyledons</taxon>
        <taxon>Gunneridae</taxon>
        <taxon>Pentapetalae</taxon>
        <taxon>asterids</taxon>
        <taxon>campanulids</taxon>
        <taxon>Asterales</taxon>
        <taxon>Asteraceae</taxon>
        <taxon>Asteroideae</taxon>
        <taxon>Heliantheae alliance</taxon>
        <taxon>Millerieae</taxon>
        <taxon>Smallanthus</taxon>
    </lineage>
</organism>
<reference evidence="2" key="1">
    <citation type="journal article" date="2022" name="Mol. Ecol. Resour.">
        <title>The genomes of chicory, endive, great burdock and yacon provide insights into Asteraceae palaeo-polyploidization history and plant inulin production.</title>
        <authorList>
            <person name="Fan W."/>
            <person name="Wang S."/>
            <person name="Wang H."/>
            <person name="Wang A."/>
            <person name="Jiang F."/>
            <person name="Liu H."/>
            <person name="Zhao H."/>
            <person name="Xu D."/>
            <person name="Zhang Y."/>
        </authorList>
    </citation>
    <scope>NUCLEOTIDE SEQUENCE [LARGE SCALE GENOMIC DNA]</scope>
    <source>
        <strain evidence="2">cv. Yunnan</strain>
    </source>
</reference>
<evidence type="ECO:0000313" key="2">
    <source>
        <dbReference type="Proteomes" id="UP001056120"/>
    </source>
</evidence>